<accession>A0A9D1XJB5</accession>
<evidence type="ECO:0000313" key="9">
    <source>
        <dbReference type="EMBL" id="HIX80499.1"/>
    </source>
</evidence>
<evidence type="ECO:0000256" key="5">
    <source>
        <dbReference type="ARBA" id="ARBA00023136"/>
    </source>
</evidence>
<dbReference type="Proteomes" id="UP000886724">
    <property type="component" value="Unassembled WGS sequence"/>
</dbReference>
<evidence type="ECO:0000313" key="10">
    <source>
        <dbReference type="Proteomes" id="UP000886724"/>
    </source>
</evidence>
<dbReference type="CDD" id="cd01949">
    <property type="entry name" value="GGDEF"/>
    <property type="match status" value="1"/>
</dbReference>
<evidence type="ECO:0000256" key="3">
    <source>
        <dbReference type="ARBA" id="ARBA00022692"/>
    </source>
</evidence>
<dbReference type="InterPro" id="IPR033479">
    <property type="entry name" value="dCache_1"/>
</dbReference>
<keyword evidence="4 6" id="KW-1133">Transmembrane helix</keyword>
<dbReference type="SMART" id="SM00052">
    <property type="entry name" value="EAL"/>
    <property type="match status" value="1"/>
</dbReference>
<dbReference type="SUPFAM" id="SSF141868">
    <property type="entry name" value="EAL domain-like"/>
    <property type="match status" value="1"/>
</dbReference>
<organism evidence="9 10">
    <name type="scientific">Candidatus Erysipelatoclostridium merdavium</name>
    <dbReference type="NCBI Taxonomy" id="2838566"/>
    <lineage>
        <taxon>Bacteria</taxon>
        <taxon>Bacillati</taxon>
        <taxon>Bacillota</taxon>
        <taxon>Erysipelotrichia</taxon>
        <taxon>Erysipelotrichales</taxon>
        <taxon>Erysipelotrichales incertae sedis</taxon>
    </lineage>
</organism>
<dbReference type="PROSITE" id="PS50883">
    <property type="entry name" value="EAL"/>
    <property type="match status" value="1"/>
</dbReference>
<dbReference type="Pfam" id="PF00990">
    <property type="entry name" value="GGDEF"/>
    <property type="match status" value="1"/>
</dbReference>
<dbReference type="Gene3D" id="3.30.450.20">
    <property type="entry name" value="PAS domain"/>
    <property type="match status" value="1"/>
</dbReference>
<name>A0A9D1XJB5_9FIRM</name>
<evidence type="ECO:0000256" key="1">
    <source>
        <dbReference type="ARBA" id="ARBA00004651"/>
    </source>
</evidence>
<dbReference type="PANTHER" id="PTHR33121:SF70">
    <property type="entry name" value="SIGNALING PROTEIN YKOW"/>
    <property type="match status" value="1"/>
</dbReference>
<dbReference type="Pfam" id="PF02743">
    <property type="entry name" value="dCache_1"/>
    <property type="match status" value="1"/>
</dbReference>
<dbReference type="InterPro" id="IPR043128">
    <property type="entry name" value="Rev_trsase/Diguanyl_cyclase"/>
</dbReference>
<dbReference type="PANTHER" id="PTHR33121">
    <property type="entry name" value="CYCLIC DI-GMP PHOSPHODIESTERASE PDEF"/>
    <property type="match status" value="1"/>
</dbReference>
<keyword evidence="5 6" id="KW-0472">Membrane</keyword>
<dbReference type="Pfam" id="PF00563">
    <property type="entry name" value="EAL"/>
    <property type="match status" value="1"/>
</dbReference>
<evidence type="ECO:0000256" key="2">
    <source>
        <dbReference type="ARBA" id="ARBA00022475"/>
    </source>
</evidence>
<proteinExistence type="predicted"/>
<dbReference type="InterPro" id="IPR001633">
    <property type="entry name" value="EAL_dom"/>
</dbReference>
<comment type="caution">
    <text evidence="9">The sequence shown here is derived from an EMBL/GenBank/DDBJ whole genome shotgun (WGS) entry which is preliminary data.</text>
</comment>
<dbReference type="Gene3D" id="3.30.70.270">
    <property type="match status" value="1"/>
</dbReference>
<feature type="domain" description="EAL" evidence="7">
    <location>
        <begin position="487"/>
        <end position="743"/>
    </location>
</feature>
<comment type="subcellular location">
    <subcellularLocation>
        <location evidence="1">Cell membrane</location>
        <topology evidence="1">Multi-pass membrane protein</topology>
    </subcellularLocation>
</comment>
<evidence type="ECO:0000259" key="7">
    <source>
        <dbReference type="PROSITE" id="PS50883"/>
    </source>
</evidence>
<dbReference type="NCBIfam" id="TIGR00254">
    <property type="entry name" value="GGDEF"/>
    <property type="match status" value="1"/>
</dbReference>
<dbReference type="PROSITE" id="PS50887">
    <property type="entry name" value="GGDEF"/>
    <property type="match status" value="1"/>
</dbReference>
<feature type="transmembrane region" description="Helical" evidence="6">
    <location>
        <begin position="14"/>
        <end position="35"/>
    </location>
</feature>
<dbReference type="InterPro" id="IPR035919">
    <property type="entry name" value="EAL_sf"/>
</dbReference>
<dbReference type="GO" id="GO:0005886">
    <property type="term" value="C:plasma membrane"/>
    <property type="evidence" value="ECO:0007669"/>
    <property type="project" value="UniProtKB-SubCell"/>
</dbReference>
<reference evidence="9" key="1">
    <citation type="journal article" date="2021" name="PeerJ">
        <title>Extensive microbial diversity within the chicken gut microbiome revealed by metagenomics and culture.</title>
        <authorList>
            <person name="Gilroy R."/>
            <person name="Ravi A."/>
            <person name="Getino M."/>
            <person name="Pursley I."/>
            <person name="Horton D.L."/>
            <person name="Alikhan N.F."/>
            <person name="Baker D."/>
            <person name="Gharbi K."/>
            <person name="Hall N."/>
            <person name="Watson M."/>
            <person name="Adriaenssens E.M."/>
            <person name="Foster-Nyarko E."/>
            <person name="Jarju S."/>
            <person name="Secka A."/>
            <person name="Antonio M."/>
            <person name="Oren A."/>
            <person name="Chaudhuri R.R."/>
            <person name="La Ragione R."/>
            <person name="Hildebrand F."/>
            <person name="Pallen M.J."/>
        </authorList>
    </citation>
    <scope>NUCLEOTIDE SEQUENCE</scope>
    <source>
        <strain evidence="9">ChiGjej1B1-14440</strain>
    </source>
</reference>
<dbReference type="CDD" id="cd01948">
    <property type="entry name" value="EAL"/>
    <property type="match status" value="1"/>
</dbReference>
<keyword evidence="2" id="KW-1003">Cell membrane</keyword>
<evidence type="ECO:0000256" key="6">
    <source>
        <dbReference type="SAM" id="Phobius"/>
    </source>
</evidence>
<evidence type="ECO:0000256" key="4">
    <source>
        <dbReference type="ARBA" id="ARBA00022989"/>
    </source>
</evidence>
<evidence type="ECO:0000259" key="8">
    <source>
        <dbReference type="PROSITE" id="PS50887"/>
    </source>
</evidence>
<gene>
    <name evidence="9" type="ORF">H9980_00790</name>
</gene>
<dbReference type="GO" id="GO:0071111">
    <property type="term" value="F:cyclic-guanylate-specific phosphodiesterase activity"/>
    <property type="evidence" value="ECO:0007669"/>
    <property type="project" value="InterPro"/>
</dbReference>
<dbReference type="InterPro" id="IPR029787">
    <property type="entry name" value="Nucleotide_cyclase"/>
</dbReference>
<feature type="domain" description="GGDEF" evidence="8">
    <location>
        <begin position="343"/>
        <end position="478"/>
    </location>
</feature>
<dbReference type="InterPro" id="IPR050706">
    <property type="entry name" value="Cyclic-di-GMP_PDE-like"/>
</dbReference>
<dbReference type="EMBL" id="DXET01000022">
    <property type="protein sequence ID" value="HIX80499.1"/>
    <property type="molecule type" value="Genomic_DNA"/>
</dbReference>
<reference evidence="9" key="2">
    <citation type="submission" date="2021-04" db="EMBL/GenBank/DDBJ databases">
        <authorList>
            <person name="Gilroy R."/>
        </authorList>
    </citation>
    <scope>NUCLEOTIDE SEQUENCE</scope>
    <source>
        <strain evidence="9">ChiGjej1B1-14440</strain>
    </source>
</reference>
<dbReference type="SMART" id="SM00267">
    <property type="entry name" value="GGDEF"/>
    <property type="match status" value="1"/>
</dbReference>
<dbReference type="AlphaFoldDB" id="A0A9D1XJB5"/>
<feature type="transmembrane region" description="Helical" evidence="6">
    <location>
        <begin position="283"/>
        <end position="304"/>
    </location>
</feature>
<dbReference type="InterPro" id="IPR000160">
    <property type="entry name" value="GGDEF_dom"/>
</dbReference>
<sequence>MDKTMFGNRLKKTILIVLTVAIFLLGTSIYLRVYLNNTIKEAIINQIKVDSDEYIDHLKEQVDTDFQILNSFASIFTIENDLDIALALDLANQKSDFILLGYFSSSSNVVAINDQDIKYDVKTSNLSKPIQSVIEETLLGKKAISDIFESELSTQPTVAYGIPVLRNNQIIGSLVALDVLHITTDENDNTYACIIDSDGNILLGSNQDINQTNSFFENINLKDTNINQIKSDLKNNKNVSLTFDYKDESCQAILKPIDINDWYMVCIDIDQSAGLSISQTARIVNGLFVVIVILVIGLLLYGYWMTLKNNHELALSAYYDRLTGAYNLLYFNQKGKQELRQNLNCSIVVLNIRQFKFFNEIFGNEQGDKLLCHIKGVIENNLNSEEFCCRDTADQFFLFLRDIDKEIIESRLNKIIEEIFDYDALLHTNYHLKIHCGIVISSDQYNLDTTFDGLMVSVMFALDKAKEKLQTSIWFYDVELHEREKIDNYIESHMHQALEKHEFKFFLQPKIGLKDGSLESAEALVRWITNDGQELYPDQFIPIFEKSGFCIELDMYMFEEACKQIKEWIDEGIEPIGISVNQSKLLFYEADYVERLEKIVNKYQIPANLITLEILENLVIDNVDEVNSKIECLHKIGFRVSMDDFGSGYSSLNILGKLDIDELKIDKDFLQEIFVENNFRTKLIMEEIVKLAKILSISTVVEGVETLECNYLIRSFGCDFGQGYYYDKPISNDKFNLRYMKNRKKIK</sequence>
<dbReference type="Gene3D" id="3.20.20.450">
    <property type="entry name" value="EAL domain"/>
    <property type="match status" value="1"/>
</dbReference>
<keyword evidence="3 6" id="KW-0812">Transmembrane</keyword>
<dbReference type="SUPFAM" id="SSF55073">
    <property type="entry name" value="Nucleotide cyclase"/>
    <property type="match status" value="1"/>
</dbReference>
<protein>
    <submittedName>
        <fullName evidence="9">EAL domain-containing protein</fullName>
    </submittedName>
</protein>